<sequence>MPTVSELLPIAVEAVDRATLMVRERQPGKVTIKGDRDPATEVDYAIERELRAFLLDVAPDVGFLGEEDGRFGDSESGFMWALDPIDGTVNFMQGVPLYGVSLGLVHQERPVLGVIDLPFLGIRYSALRGGGAFRGDTPIRARGERLAESIVAIGDYAVGNGATLKNAERLDITGRLAAVAQRVRMFGSAAVDLAWVAEGRIGASVMLANKPWDTVAGVLLAREAGAEVLDRHGEPHTLRSDSTVAVAPALRADLMRILAV</sequence>
<protein>
    <submittedName>
        <fullName evidence="1">Inositol monophosphatase family protein</fullName>
    </submittedName>
</protein>
<accession>A0ABS6UKX8</accession>
<dbReference type="CDD" id="cd01637">
    <property type="entry name" value="IMPase_like"/>
    <property type="match status" value="1"/>
</dbReference>
<comment type="caution">
    <text evidence="1">The sequence shown here is derived from an EMBL/GenBank/DDBJ whole genome shotgun (WGS) entry which is preliminary data.</text>
</comment>
<name>A0ABS6UKX8_9PSEU</name>
<evidence type="ECO:0000313" key="1">
    <source>
        <dbReference type="EMBL" id="MBW0132827.1"/>
    </source>
</evidence>
<gene>
    <name evidence="1" type="ORF">I4I81_00960</name>
</gene>
<evidence type="ECO:0000313" key="2">
    <source>
        <dbReference type="Proteomes" id="UP000694287"/>
    </source>
</evidence>
<dbReference type="PANTHER" id="PTHR20854">
    <property type="entry name" value="INOSITOL MONOPHOSPHATASE"/>
    <property type="match status" value="1"/>
</dbReference>
<proteinExistence type="predicted"/>
<dbReference type="EMBL" id="JADQDK010000001">
    <property type="protein sequence ID" value="MBW0132827.1"/>
    <property type="molecule type" value="Genomic_DNA"/>
</dbReference>
<dbReference type="InterPro" id="IPR000760">
    <property type="entry name" value="Inositol_monophosphatase-like"/>
</dbReference>
<organism evidence="1 2">
    <name type="scientific">Pseudonocardia abyssalis</name>
    <dbReference type="NCBI Taxonomy" id="2792008"/>
    <lineage>
        <taxon>Bacteria</taxon>
        <taxon>Bacillati</taxon>
        <taxon>Actinomycetota</taxon>
        <taxon>Actinomycetes</taxon>
        <taxon>Pseudonocardiales</taxon>
        <taxon>Pseudonocardiaceae</taxon>
        <taxon>Pseudonocardia</taxon>
    </lineage>
</organism>
<dbReference type="RefSeq" id="WP_218603448.1">
    <property type="nucleotide sequence ID" value="NZ_JADQDK010000001.1"/>
</dbReference>
<dbReference type="Proteomes" id="UP000694287">
    <property type="component" value="Unassembled WGS sequence"/>
</dbReference>
<keyword evidence="2" id="KW-1185">Reference proteome</keyword>
<dbReference type="Pfam" id="PF00459">
    <property type="entry name" value="Inositol_P"/>
    <property type="match status" value="1"/>
</dbReference>
<reference evidence="1 2" key="1">
    <citation type="submission" date="2020-11" db="EMBL/GenBank/DDBJ databases">
        <title>Pseudonocardia abyssalis sp. nov. and Pseudonocardia oceani sp. nov., description and phylogenomic analysis of two novel actinomycetes isolated from the deep Southern Ocean.</title>
        <authorList>
            <person name="Parra J."/>
        </authorList>
    </citation>
    <scope>NUCLEOTIDE SEQUENCE [LARGE SCALE GENOMIC DNA]</scope>
    <source>
        <strain evidence="1 2">KRD-168</strain>
    </source>
</reference>
<dbReference type="PANTHER" id="PTHR20854:SF4">
    <property type="entry name" value="INOSITOL-1-MONOPHOSPHATASE-RELATED"/>
    <property type="match status" value="1"/>
</dbReference>